<dbReference type="Proteomes" id="UP001638806">
    <property type="component" value="Unassembled WGS sequence"/>
</dbReference>
<reference evidence="1" key="1">
    <citation type="submission" date="2024-12" db="EMBL/GenBank/DDBJ databases">
        <title>Comparative genomics and development of molecular markers within Purpureocillium lilacinum and among Purpureocillium species.</title>
        <authorList>
            <person name="Yeh Z.-Y."/>
            <person name="Ni N.-T."/>
            <person name="Lo P.-H."/>
            <person name="Mushyakhwo K."/>
            <person name="Lin C.-F."/>
            <person name="Nai Y.-S."/>
        </authorList>
    </citation>
    <scope>NUCLEOTIDE SEQUENCE</scope>
    <source>
        <strain evidence="1">NCHU-NPUST-175</strain>
    </source>
</reference>
<dbReference type="EMBL" id="JBGNUJ010000008">
    <property type="protein sequence ID" value="KAL3956533.1"/>
    <property type="molecule type" value="Genomic_DNA"/>
</dbReference>
<proteinExistence type="predicted"/>
<evidence type="ECO:0000313" key="2">
    <source>
        <dbReference type="Proteomes" id="UP001638806"/>
    </source>
</evidence>
<name>A0ACC4DKC9_PURLI</name>
<protein>
    <submittedName>
        <fullName evidence="1">Uncharacterized protein</fullName>
    </submittedName>
</protein>
<accession>A0ACC4DKC9</accession>
<organism evidence="1 2">
    <name type="scientific">Purpureocillium lilacinum</name>
    <name type="common">Paecilomyces lilacinus</name>
    <dbReference type="NCBI Taxonomy" id="33203"/>
    <lineage>
        <taxon>Eukaryota</taxon>
        <taxon>Fungi</taxon>
        <taxon>Dikarya</taxon>
        <taxon>Ascomycota</taxon>
        <taxon>Pezizomycotina</taxon>
        <taxon>Sordariomycetes</taxon>
        <taxon>Hypocreomycetidae</taxon>
        <taxon>Hypocreales</taxon>
        <taxon>Ophiocordycipitaceae</taxon>
        <taxon>Purpureocillium</taxon>
    </lineage>
</organism>
<gene>
    <name evidence="1" type="ORF">ACCO45_009379</name>
</gene>
<evidence type="ECO:0000313" key="1">
    <source>
        <dbReference type="EMBL" id="KAL3956533.1"/>
    </source>
</evidence>
<sequence length="370" mass="41154">MAFDSSPCHAASMTTDRPAPPKIEEAIHAWLTVKEEKEIRQQFQKACVRNRQVLWSGMLGEVAQEWADEHGFQTLTTAMGPLMDPNSPTCPKHKKGLKSWPKYVHGASAVFAYYIAQGDIATVLSQPPPQRFHPSGLTYYQIIEEPILKGKYGNRPVKKIVVVHPTVGKAAEFTYELWPHDEPSLWTASFGIPDTVRYWRQVKLPRKESKQLDNCKSTGASTTGTKPEQKDAASCEVPSKRTKTGKTKKKRKGKKCDLAGCKDASRKQEAKADRTKGGSPNGNGCEKKGGKMSKKGQKATGNNVPQQEQMRQYPTMGKCKGTKVKAREAESRELESTANDCGGATKKKKKKKKAKKRRKPPAHPRNPTRN</sequence>
<comment type="caution">
    <text evidence="1">The sequence shown here is derived from an EMBL/GenBank/DDBJ whole genome shotgun (WGS) entry which is preliminary data.</text>
</comment>
<keyword evidence="2" id="KW-1185">Reference proteome</keyword>